<gene>
    <name evidence="1" type="ORF">ABXR19_06870</name>
</gene>
<evidence type="ECO:0000313" key="2">
    <source>
        <dbReference type="Proteomes" id="UP001549691"/>
    </source>
</evidence>
<comment type="caution">
    <text evidence="1">The sequence shown here is derived from an EMBL/GenBank/DDBJ whole genome shotgun (WGS) entry which is preliminary data.</text>
</comment>
<reference evidence="1 2" key="1">
    <citation type="submission" date="2024-07" db="EMBL/GenBank/DDBJ databases">
        <title>Uliginosibacterium flavum JJ3220;KACC:17644.</title>
        <authorList>
            <person name="Kim M.K."/>
        </authorList>
    </citation>
    <scope>NUCLEOTIDE SEQUENCE [LARGE SCALE GENOMIC DNA]</scope>
    <source>
        <strain evidence="1 2">KACC:17644</strain>
    </source>
</reference>
<dbReference type="RefSeq" id="WP_354600369.1">
    <property type="nucleotide sequence ID" value="NZ_JBEWZI010000006.1"/>
</dbReference>
<proteinExistence type="predicted"/>
<dbReference type="EMBL" id="JBEWZI010000006">
    <property type="protein sequence ID" value="MET7013905.1"/>
    <property type="molecule type" value="Genomic_DNA"/>
</dbReference>
<sequence length="119" mass="13849">MKANLSDFMFRGLLTKHALRDMQAVGQLREPMGDAQERGDIDLMAPVSESIRSGSLYMQRCYRLLFVLENVVREFVREVLEELDQEEWFSKRASLAMKKKVEDRKAAEAKNQWHTGRNA</sequence>
<accession>A0ABV2TK48</accession>
<keyword evidence="2" id="KW-1185">Reference proteome</keyword>
<organism evidence="1 2">
    <name type="scientific">Uliginosibacterium flavum</name>
    <dbReference type="NCBI Taxonomy" id="1396831"/>
    <lineage>
        <taxon>Bacteria</taxon>
        <taxon>Pseudomonadati</taxon>
        <taxon>Pseudomonadota</taxon>
        <taxon>Betaproteobacteria</taxon>
        <taxon>Rhodocyclales</taxon>
        <taxon>Zoogloeaceae</taxon>
        <taxon>Uliginosibacterium</taxon>
    </lineage>
</organism>
<dbReference type="Proteomes" id="UP001549691">
    <property type="component" value="Unassembled WGS sequence"/>
</dbReference>
<evidence type="ECO:0000313" key="1">
    <source>
        <dbReference type="EMBL" id="MET7013905.1"/>
    </source>
</evidence>
<protein>
    <submittedName>
        <fullName evidence="1">Uncharacterized protein</fullName>
    </submittedName>
</protein>
<feature type="non-terminal residue" evidence="1">
    <location>
        <position position="119"/>
    </location>
</feature>
<name>A0ABV2TK48_9RHOO</name>